<name>A0AAT9HX04_9ACTN</name>
<reference evidence="2" key="1">
    <citation type="submission" date="2024-06" db="EMBL/GenBank/DDBJ databases">
        <authorList>
            <consortium name="consrtm"/>
            <person name="Uemura M."/>
            <person name="Terahara T."/>
        </authorList>
    </citation>
    <scope>NUCLEOTIDE SEQUENCE</scope>
    <source>
        <strain evidence="2">KM77-8</strain>
    </source>
</reference>
<dbReference type="EMBL" id="AP035768">
    <property type="protein sequence ID" value="BFO22032.1"/>
    <property type="molecule type" value="Genomic_DNA"/>
</dbReference>
<dbReference type="AlphaFoldDB" id="A0AAT9HX04"/>
<feature type="compositionally biased region" description="Basic and acidic residues" evidence="1">
    <location>
        <begin position="1"/>
        <end position="12"/>
    </location>
</feature>
<feature type="compositionally biased region" description="Basic and acidic residues" evidence="1">
    <location>
        <begin position="93"/>
        <end position="105"/>
    </location>
</feature>
<feature type="compositionally biased region" description="Basic and acidic residues" evidence="1">
    <location>
        <begin position="32"/>
        <end position="73"/>
    </location>
</feature>
<feature type="compositionally biased region" description="Pro residues" evidence="1">
    <location>
        <begin position="180"/>
        <end position="197"/>
    </location>
</feature>
<evidence type="ECO:0000256" key="1">
    <source>
        <dbReference type="SAM" id="MobiDB-lite"/>
    </source>
</evidence>
<protein>
    <submittedName>
        <fullName evidence="2">Uncharacterized protein</fullName>
    </submittedName>
</protein>
<reference evidence="2" key="2">
    <citation type="submission" date="2024-07" db="EMBL/GenBank/DDBJ databases">
        <title>Streptomyces haneummycinica sp. nov., a new antibiotic-producing actinobacterium isolated from marine sediment.</title>
        <authorList>
            <person name="Uemura M."/>
            <person name="Hamada M."/>
            <person name="Hirano S."/>
            <person name="Kobayashi K."/>
            <person name="Ohshiro T."/>
            <person name="Kobayashi T."/>
            <person name="Terahara T."/>
        </authorList>
    </citation>
    <scope>NUCLEOTIDE SEQUENCE</scope>
    <source>
        <strain evidence="2">KM77-8</strain>
    </source>
</reference>
<gene>
    <name evidence="2" type="ORF">SHKM778_84200</name>
</gene>
<accession>A0AAT9HX04</accession>
<sequence length="197" mass="20059">MSRPRPAGDETHAGSGSLDPGFGHGTPAPGRRGPDAAHGDSRDESPAAARHGEAPGRGSARGDDGTHDGEYGRYADGGPRGTAPTEQPARADGTARDGQHGRYDRSSPAGRGRYDGADGPAASREGTPRAAPISPAARRPQARRDRRLGPAAGRGTAGAEDTSARDAYGDEPAGFAAEPVPSPPHCPRPGRTPPHCC</sequence>
<evidence type="ECO:0000313" key="2">
    <source>
        <dbReference type="EMBL" id="BFO22032.1"/>
    </source>
</evidence>
<feature type="region of interest" description="Disordered" evidence="1">
    <location>
        <begin position="1"/>
        <end position="197"/>
    </location>
</feature>
<proteinExistence type="predicted"/>
<feature type="compositionally biased region" description="Low complexity" evidence="1">
    <location>
        <begin position="128"/>
        <end position="139"/>
    </location>
</feature>
<organism evidence="2">
    <name type="scientific">Streptomyces haneummycinicus</name>
    <dbReference type="NCBI Taxonomy" id="3074435"/>
    <lineage>
        <taxon>Bacteria</taxon>
        <taxon>Bacillati</taxon>
        <taxon>Actinomycetota</taxon>
        <taxon>Actinomycetes</taxon>
        <taxon>Kitasatosporales</taxon>
        <taxon>Streptomycetaceae</taxon>
        <taxon>Streptomyces</taxon>
    </lineage>
</organism>